<comment type="caution">
    <text evidence="3">The sequence shown here is derived from an EMBL/GenBank/DDBJ whole genome shotgun (WGS) entry which is preliminary data.</text>
</comment>
<evidence type="ECO:0000313" key="4">
    <source>
        <dbReference type="Proteomes" id="UP000006757"/>
    </source>
</evidence>
<evidence type="ECO:0000256" key="2">
    <source>
        <dbReference type="SAM" id="Phobius"/>
    </source>
</evidence>
<feature type="region of interest" description="Disordered" evidence="1">
    <location>
        <begin position="102"/>
        <end position="152"/>
    </location>
</feature>
<proteinExistence type="predicted"/>
<evidence type="ECO:0000256" key="1">
    <source>
        <dbReference type="SAM" id="MobiDB-lite"/>
    </source>
</evidence>
<keyword evidence="2" id="KW-1133">Transmembrane helix</keyword>
<dbReference type="AlphaFoldDB" id="K1VPI2"/>
<dbReference type="Proteomes" id="UP000006757">
    <property type="component" value="Unassembled WGS sequence"/>
</dbReference>
<dbReference type="InParanoid" id="K1VPI2"/>
<feature type="compositionally biased region" description="Basic and acidic residues" evidence="1">
    <location>
        <begin position="130"/>
        <end position="141"/>
    </location>
</feature>
<evidence type="ECO:0000313" key="3">
    <source>
        <dbReference type="EMBL" id="EKC98602.1"/>
    </source>
</evidence>
<protein>
    <submittedName>
        <fullName evidence="3">Uncharacterized protein</fullName>
    </submittedName>
</protein>
<feature type="transmembrane region" description="Helical" evidence="2">
    <location>
        <begin position="201"/>
        <end position="223"/>
    </location>
</feature>
<reference evidence="3 4" key="1">
    <citation type="journal article" date="2012" name="Eukaryot. Cell">
        <title>Genome sequence of the Trichosporon asahii environmental strain CBS 8904.</title>
        <authorList>
            <person name="Yang R.Y."/>
            <person name="Li H.T."/>
            <person name="Zhu H."/>
            <person name="Zhou G.P."/>
            <person name="Wang M."/>
            <person name="Wang L."/>
        </authorList>
    </citation>
    <scope>NUCLEOTIDE SEQUENCE [LARGE SCALE GENOMIC DNA]</scope>
    <source>
        <strain evidence="3 4">CBS 8904</strain>
    </source>
</reference>
<dbReference type="eggNOG" id="ENOG502SPV7">
    <property type="taxonomic scope" value="Eukaryota"/>
</dbReference>
<keyword evidence="2" id="KW-0812">Transmembrane</keyword>
<keyword evidence="2" id="KW-0472">Membrane</keyword>
<dbReference type="HOGENOM" id="CLU_1107767_0_0_1"/>
<dbReference type="EMBL" id="AMBO01000386">
    <property type="protein sequence ID" value="EKC98602.1"/>
    <property type="molecule type" value="Genomic_DNA"/>
</dbReference>
<name>K1VPI2_TRIAC</name>
<sequence>MTLASRAAKLGWARQQTQQPTAVPVATQPEVTNTHQITLARMAATTKLVLQPHLRERLEAVSPLLEEGLRKEVEAVLAQPEVEASRASAGSLVEEGSAAIAPANEKESHSSVTEVNEARPAVDSATSTGKAEEAEKTEKSGKAGTAVEEVEKEPEIIPPTIDVDLLDRLSRWTSGREASLRKAGLAYVAATTGAGWSRESAVLLAVAVGAIVGAADAGIVFLYKRRVKEDGVRSAKLRAKYSRGTGATGVLLERDGEGEITKEIEVAAGEATMIPAPKWEVRLRRRAVGEKA</sequence>
<gene>
    <name evidence="3" type="ORF">A1Q2_07094</name>
</gene>
<organism evidence="3 4">
    <name type="scientific">Trichosporon asahii var. asahii (strain CBS 8904)</name>
    <name type="common">Yeast</name>
    <dbReference type="NCBI Taxonomy" id="1220162"/>
    <lineage>
        <taxon>Eukaryota</taxon>
        <taxon>Fungi</taxon>
        <taxon>Dikarya</taxon>
        <taxon>Basidiomycota</taxon>
        <taxon>Agaricomycotina</taxon>
        <taxon>Tremellomycetes</taxon>
        <taxon>Trichosporonales</taxon>
        <taxon>Trichosporonaceae</taxon>
        <taxon>Trichosporon</taxon>
    </lineage>
</organism>
<keyword evidence="4" id="KW-1185">Reference proteome</keyword>
<accession>K1VPI2</accession>